<reference evidence="1 2" key="1">
    <citation type="journal article" date="2022" name="Front. Microbiol.">
        <title>High genomic differentiation and limited gene flow indicate recent cryptic speciation within the genus Laspinema (cyanobacteria).</title>
        <authorList>
            <person name="Stanojkovic A."/>
            <person name="Skoupy S."/>
            <person name="Skaloud P."/>
            <person name="Dvorak P."/>
        </authorList>
    </citation>
    <scope>NUCLEOTIDE SEQUENCE [LARGE SCALE GENOMIC DNA]</scope>
    <source>
        <strain evidence="1 2">D2a</strain>
    </source>
</reference>
<comment type="caution">
    <text evidence="1">The sequence shown here is derived from an EMBL/GenBank/DDBJ whole genome shotgun (WGS) entry which is preliminary data.</text>
</comment>
<dbReference type="EMBL" id="JAMXFF010000040">
    <property type="protein sequence ID" value="MCT7968998.1"/>
    <property type="molecule type" value="Genomic_DNA"/>
</dbReference>
<evidence type="ECO:0000313" key="2">
    <source>
        <dbReference type="Proteomes" id="UP001525890"/>
    </source>
</evidence>
<gene>
    <name evidence="1" type="ORF">NG799_22045</name>
</gene>
<dbReference type="Proteomes" id="UP001525890">
    <property type="component" value="Unassembled WGS sequence"/>
</dbReference>
<name>A0ABT2MW67_9CYAN</name>
<evidence type="ECO:0000313" key="1">
    <source>
        <dbReference type="EMBL" id="MCT7968998.1"/>
    </source>
</evidence>
<accession>A0ABT2MW67</accession>
<dbReference type="RefSeq" id="WP_368008480.1">
    <property type="nucleotide sequence ID" value="NZ_JAMXFF010000040.1"/>
</dbReference>
<keyword evidence="2" id="KW-1185">Reference proteome</keyword>
<sequence>MNIPQEQVLALLESPDEFPVDFDLAYQWIGYTRKSSAKKKLVNNFEEDFDYSVATSVELRRTALKSRQQGLQLKNGGKPLEKIFLTIDCFNQLAMMAGTDQGRSVRKYFIQCERQFKKIRQSASESQPIEPTAEQLDFMRSRLWEKAELEGEPMPAADVMERAGFHRVRRLPSLALTDGVPIRQCWSQMTLKEQCEWVYRQEQYPPAERDLFYFDLCHSSHFGR</sequence>
<evidence type="ECO:0008006" key="3">
    <source>
        <dbReference type="Google" id="ProtNLM"/>
    </source>
</evidence>
<organism evidence="1 2">
    <name type="scientific">Laspinema palackyanum D2a</name>
    <dbReference type="NCBI Taxonomy" id="2953684"/>
    <lineage>
        <taxon>Bacteria</taxon>
        <taxon>Bacillati</taxon>
        <taxon>Cyanobacteriota</taxon>
        <taxon>Cyanophyceae</taxon>
        <taxon>Oscillatoriophycideae</taxon>
        <taxon>Oscillatoriales</taxon>
        <taxon>Laspinemataceae</taxon>
        <taxon>Laspinema</taxon>
        <taxon>Laspinema palackyanum</taxon>
    </lineage>
</organism>
<protein>
    <recommendedName>
        <fullName evidence="3">AntA/AntB antirepressor domain-containing protein</fullName>
    </recommendedName>
</protein>
<proteinExistence type="predicted"/>